<evidence type="ECO:0000256" key="3">
    <source>
        <dbReference type="ARBA" id="ARBA00022840"/>
    </source>
</evidence>
<dbReference type="Pfam" id="PF19044">
    <property type="entry name" value="P-loop_TraG"/>
    <property type="match status" value="1"/>
</dbReference>
<dbReference type="PANTHER" id="PTHR30121:SF12">
    <property type="entry name" value="TYPE IV SECRETION SYSTEM PROTEIN CAGE"/>
    <property type="match status" value="1"/>
</dbReference>
<dbReference type="Gene3D" id="3.40.50.300">
    <property type="entry name" value="P-loop containing nucleotide triphosphate hydrolases"/>
    <property type="match status" value="2"/>
</dbReference>
<keyword evidence="2" id="KW-0547">Nucleotide-binding</keyword>
<dbReference type="NCBIfam" id="TIGR00929">
    <property type="entry name" value="VirB4_CagE"/>
    <property type="match status" value="1"/>
</dbReference>
<dbReference type="InterPro" id="IPR043964">
    <property type="entry name" value="P-loop_TraG"/>
</dbReference>
<evidence type="ECO:0000256" key="1">
    <source>
        <dbReference type="ARBA" id="ARBA00006512"/>
    </source>
</evidence>
<feature type="domain" description="CagE TrbE VirB component of type IV transporter system central" evidence="6">
    <location>
        <begin position="187"/>
        <end position="387"/>
    </location>
</feature>
<keyword evidence="9" id="KW-1185">Reference proteome</keyword>
<protein>
    <recommendedName>
        <fullName evidence="5">Type IV secretion system protein virB4</fullName>
    </recommendedName>
</protein>
<dbReference type="PANTHER" id="PTHR30121">
    <property type="entry name" value="UNCHARACTERIZED PROTEIN YJGR-RELATED"/>
    <property type="match status" value="1"/>
</dbReference>
<gene>
    <name evidence="8" type="ORF">I4Q42_04170</name>
</gene>
<dbReference type="InterPro" id="IPR004346">
    <property type="entry name" value="CagE_TrbE_VirB"/>
</dbReference>
<dbReference type="InterPro" id="IPR051162">
    <property type="entry name" value="T4SS_component"/>
</dbReference>
<dbReference type="SUPFAM" id="SSF52540">
    <property type="entry name" value="P-loop containing nucleoside triphosphate hydrolases"/>
    <property type="match status" value="1"/>
</dbReference>
<dbReference type="Proteomes" id="UP000639859">
    <property type="component" value="Unassembled WGS sequence"/>
</dbReference>
<evidence type="ECO:0000259" key="6">
    <source>
        <dbReference type="Pfam" id="PF03135"/>
    </source>
</evidence>
<name>A0ABS0SV96_9CAUL</name>
<evidence type="ECO:0000259" key="7">
    <source>
        <dbReference type="Pfam" id="PF19044"/>
    </source>
</evidence>
<dbReference type="EMBL" id="JADWOX010000002">
    <property type="protein sequence ID" value="MBI1682860.1"/>
    <property type="molecule type" value="Genomic_DNA"/>
</dbReference>
<reference evidence="8 9" key="1">
    <citation type="submission" date="2020-11" db="EMBL/GenBank/DDBJ databases">
        <title>genome sequence of strain KACC 18849.</title>
        <authorList>
            <person name="Gao J."/>
            <person name="Zhang X."/>
        </authorList>
    </citation>
    <scope>NUCLEOTIDE SEQUENCE [LARGE SCALE GENOMIC DNA]</scope>
    <source>
        <strain evidence="8 9">KACC 18849</strain>
    </source>
</reference>
<evidence type="ECO:0000313" key="9">
    <source>
        <dbReference type="Proteomes" id="UP000639859"/>
    </source>
</evidence>
<evidence type="ECO:0000256" key="4">
    <source>
        <dbReference type="ARBA" id="ARBA00023026"/>
    </source>
</evidence>
<dbReference type="InterPro" id="IPR027417">
    <property type="entry name" value="P-loop_NTPase"/>
</dbReference>
<dbReference type="RefSeq" id="WP_198574805.1">
    <property type="nucleotide sequence ID" value="NZ_JADWOX010000002.1"/>
</dbReference>
<dbReference type="InterPro" id="IPR018145">
    <property type="entry name" value="CagE_TrbE_VirB_cntrl_dom"/>
</dbReference>
<accession>A0ABS0SV96</accession>
<feature type="domain" description="TraG P-loop" evidence="7">
    <location>
        <begin position="581"/>
        <end position="730"/>
    </location>
</feature>
<evidence type="ECO:0000256" key="5">
    <source>
        <dbReference type="ARBA" id="ARBA00023635"/>
    </source>
</evidence>
<comment type="caution">
    <text evidence="8">The sequence shown here is derived from an EMBL/GenBank/DDBJ whole genome shotgun (WGS) entry which is preliminary data.</text>
</comment>
<evidence type="ECO:0000313" key="8">
    <source>
        <dbReference type="EMBL" id="MBI1682860.1"/>
    </source>
</evidence>
<keyword evidence="4" id="KW-0843">Virulence</keyword>
<proteinExistence type="inferred from homology"/>
<sequence>MTREKPRWTGFAAWTQGEQRAGDRLPYDGLIDERTVRLRDGSLMQVLHLEGFAFETADTDELNHRQALREAALRAIGGSRFVVRHHILRRRVQAGLTASFSDPVCRMIDQRWQARMAGRSLFVNDLFLTILHRPARGKAGLVDRAARLLNAGMGDTARQAQEARDLRDLDAAREALNAALQAYGPKVLASYETPAGRCSEPLEFLSALFNGELRPMLWPAGDVGQHLPYRRVSFGLDALERSDVGEGKDYSAILSLKDYPPHATPGMLDALLRLPFEMTLSESFAFVDRQIGLERVDTALRRFRAADDDGASLRQGLVEAKDDLSSGRSALGEHQMSLLVRAPDLASLNGAAAACQSTLADLGAVAVREDLGLEPAFWAQFPGNEAYGARRALISTGAFASLASLHSFPTGRAKGVHWGQAITVLETTSATPYFFNFHAADLGNFTVIGPSGSGKTVVMNFLAAQAQKVRPRTVIFDKDRGAEIFVRAIGGGYAVLRPGEPTGFNPLQLPDSPVNRAFLRDWIARLACAPGETLTPDEAALVAAAVDANYDQDPAFRRLRYFRELLGGRRRPSPGDLAARLAPWCGEGPHAWLFDNEADRLDLDAKVLGFDMTQLLDSPVLRTPAMMYLFHRVEERLDGEPTMILVDEGWKALDDPVFAARIRDWMKTLRKRNAILGFGTQSARDALESQVSTAIIEQAATQIFMPNPRAQAEDYADGFGLTEHELDLVRALPAHARCFLVKHGAHSVVARLDLSDMPEIVTVLSGRETTVRRLDDLRRRLGDHPAFWWPELTGTPYPGPTPVAVIAAASEDVIPLRSAVS</sequence>
<dbReference type="Pfam" id="PF03135">
    <property type="entry name" value="CagE_TrbE_VirB"/>
    <property type="match status" value="1"/>
</dbReference>
<comment type="similarity">
    <text evidence="1">Belongs to the TrbE/VirB4 family.</text>
</comment>
<keyword evidence="3" id="KW-0067">ATP-binding</keyword>
<evidence type="ECO:0000256" key="2">
    <source>
        <dbReference type="ARBA" id="ARBA00022741"/>
    </source>
</evidence>
<organism evidence="8 9">
    <name type="scientific">Caulobacter hibisci</name>
    <dbReference type="NCBI Taxonomy" id="2035993"/>
    <lineage>
        <taxon>Bacteria</taxon>
        <taxon>Pseudomonadati</taxon>
        <taxon>Pseudomonadota</taxon>
        <taxon>Alphaproteobacteria</taxon>
        <taxon>Caulobacterales</taxon>
        <taxon>Caulobacteraceae</taxon>
        <taxon>Caulobacter</taxon>
    </lineage>
</organism>